<dbReference type="InterPro" id="IPR012349">
    <property type="entry name" value="Split_barrel_FMN-bd"/>
</dbReference>
<evidence type="ECO:0000313" key="3">
    <source>
        <dbReference type="EMBL" id="TKW55898.1"/>
    </source>
</evidence>
<comment type="caution">
    <text evidence="3">The sequence shown here is derived from an EMBL/GenBank/DDBJ whole genome shotgun (WGS) entry which is preliminary data.</text>
</comment>
<dbReference type="PANTHER" id="PTHR28243">
    <property type="entry name" value="AGL049CP"/>
    <property type="match status" value="1"/>
</dbReference>
<dbReference type="GO" id="GO:0010181">
    <property type="term" value="F:FMN binding"/>
    <property type="evidence" value="ECO:0007669"/>
    <property type="project" value="InterPro"/>
</dbReference>
<proteinExistence type="predicted"/>
<sequence length="333" mass="34809">MSAVRTLTSRRISQLSHHLAASSPRAMSSAPGSASPGPAPWRAAFLEHVTAMASPEFSLATLHSAPSTAGTGTGAGAGAGAGVVPRLRTVIFRGLWASLPVNPKNTADLNPSAYESDLLTLTTDARMAKVPDLFGGSSSASSSASSSGGGGGGPVEACFWTDAKVQWRVRGEAYVLGPDVDREASAGVRETLLARMRRVPDKTASSSGDGGWSFAREVTAHFGNLSPMMRGTFRNPEPGTPRGAAAAAKNSPPPGGEDDRLKLGQKVEDLGDEVARANFRVVVIVPTEVDQTDLSESEDPRRWLYRFVGAAADGEPADGAERSNGWEKVELWP</sequence>
<feature type="compositionally biased region" description="Basic and acidic residues" evidence="1">
    <location>
        <begin position="319"/>
        <end position="333"/>
    </location>
</feature>
<dbReference type="Proteomes" id="UP000310108">
    <property type="component" value="Unassembled WGS sequence"/>
</dbReference>
<dbReference type="STRING" id="1306861.A0A4U6XIT8"/>
<dbReference type="Gene3D" id="2.30.110.10">
    <property type="entry name" value="Electron Transport, Fmn-binding Protein, Chain A"/>
    <property type="match status" value="1"/>
</dbReference>
<accession>A0A4U6XIT8</accession>
<reference evidence="3 4" key="1">
    <citation type="journal article" date="2019" name="PLoS ONE">
        <title>Comparative genome analysis indicates high evolutionary potential of pathogenicity genes in Colletotrichum tanaceti.</title>
        <authorList>
            <person name="Lelwala R.V."/>
            <person name="Korhonen P.K."/>
            <person name="Young N.D."/>
            <person name="Scott J.B."/>
            <person name="Ades P.A."/>
            <person name="Gasser R.B."/>
            <person name="Taylor P.W.J."/>
        </authorList>
    </citation>
    <scope>NUCLEOTIDE SEQUENCE [LARGE SCALE GENOMIC DNA]</scope>
    <source>
        <strain evidence="3">BRIP57314</strain>
    </source>
</reference>
<gene>
    <name evidence="3" type="ORF">CTA1_10955</name>
</gene>
<dbReference type="SUPFAM" id="SSF50475">
    <property type="entry name" value="FMN-binding split barrel"/>
    <property type="match status" value="1"/>
</dbReference>
<evidence type="ECO:0000313" key="4">
    <source>
        <dbReference type="Proteomes" id="UP000310108"/>
    </source>
</evidence>
<dbReference type="AlphaFoldDB" id="A0A4U6XIT8"/>
<keyword evidence="4" id="KW-1185">Reference proteome</keyword>
<name>A0A4U6XIT8_9PEZI</name>
<organism evidence="3 4">
    <name type="scientific">Colletotrichum tanaceti</name>
    <dbReference type="NCBI Taxonomy" id="1306861"/>
    <lineage>
        <taxon>Eukaryota</taxon>
        <taxon>Fungi</taxon>
        <taxon>Dikarya</taxon>
        <taxon>Ascomycota</taxon>
        <taxon>Pezizomycotina</taxon>
        <taxon>Sordariomycetes</taxon>
        <taxon>Hypocreomycetidae</taxon>
        <taxon>Glomerellales</taxon>
        <taxon>Glomerellaceae</taxon>
        <taxon>Colletotrichum</taxon>
        <taxon>Colletotrichum destructivum species complex</taxon>
    </lineage>
</organism>
<dbReference type="EMBL" id="PJEX01000083">
    <property type="protein sequence ID" value="TKW55898.1"/>
    <property type="molecule type" value="Genomic_DNA"/>
</dbReference>
<evidence type="ECO:0000256" key="1">
    <source>
        <dbReference type="SAM" id="MobiDB-lite"/>
    </source>
</evidence>
<dbReference type="Pfam" id="PF12766">
    <property type="entry name" value="Pyridox_oxase_2"/>
    <property type="match status" value="1"/>
</dbReference>
<protein>
    <recommendedName>
        <fullName evidence="2">Pyridoxamine 5'-phosphate oxidase Alr4036 family FMN-binding domain-containing protein</fullName>
    </recommendedName>
</protein>
<feature type="compositionally biased region" description="Low complexity" evidence="1">
    <location>
        <begin position="20"/>
        <end position="38"/>
    </location>
</feature>
<feature type="compositionally biased region" description="Polar residues" evidence="1">
    <location>
        <begin position="1"/>
        <end position="16"/>
    </location>
</feature>
<feature type="region of interest" description="Disordered" evidence="1">
    <location>
        <begin position="1"/>
        <end position="38"/>
    </location>
</feature>
<dbReference type="PANTHER" id="PTHR28243:SF1">
    <property type="entry name" value="PYRIDOXAMINE 5'-PHOSPHATE OXIDASE ALR4036 FAMILY FMN-BINDING DOMAIN-CONTAINING PROTEIN"/>
    <property type="match status" value="1"/>
</dbReference>
<evidence type="ECO:0000259" key="2">
    <source>
        <dbReference type="Pfam" id="PF12766"/>
    </source>
</evidence>
<feature type="region of interest" description="Disordered" evidence="1">
    <location>
        <begin position="226"/>
        <end position="261"/>
    </location>
</feature>
<feature type="region of interest" description="Disordered" evidence="1">
    <location>
        <begin position="314"/>
        <end position="333"/>
    </location>
</feature>
<dbReference type="InterPro" id="IPR024624">
    <property type="entry name" value="Pyridox_Oxase_Alr4036_FMN-bd"/>
</dbReference>
<feature type="domain" description="Pyridoxamine 5'-phosphate oxidase Alr4036 family FMN-binding" evidence="2">
    <location>
        <begin position="39"/>
        <end position="176"/>
    </location>
</feature>